<evidence type="ECO:0000256" key="4">
    <source>
        <dbReference type="ARBA" id="ARBA00022827"/>
    </source>
</evidence>
<dbReference type="Gene3D" id="3.50.50.60">
    <property type="entry name" value="FAD/NAD(P)-binding domain"/>
    <property type="match status" value="1"/>
</dbReference>
<reference evidence="8" key="1">
    <citation type="journal article" date="2019" name="Int. J. Syst. Evol. Microbiol.">
        <title>The Global Catalogue of Microorganisms (GCM) 10K type strain sequencing project: providing services to taxonomists for standard genome sequencing and annotation.</title>
        <authorList>
            <consortium name="The Broad Institute Genomics Platform"/>
            <consortium name="The Broad Institute Genome Sequencing Center for Infectious Disease"/>
            <person name="Wu L."/>
            <person name="Ma J."/>
        </authorList>
    </citation>
    <scope>NUCLEOTIDE SEQUENCE [LARGE SCALE GENOMIC DNA]</scope>
    <source>
        <strain evidence="8">NBRC 111756</strain>
    </source>
</reference>
<keyword evidence="8" id="KW-1185">Reference proteome</keyword>
<feature type="domain" description="Glucose-methanol-choline oxidoreductase C-terminal" evidence="6">
    <location>
        <begin position="4"/>
        <end position="107"/>
    </location>
</feature>
<evidence type="ECO:0000256" key="2">
    <source>
        <dbReference type="ARBA" id="ARBA00010790"/>
    </source>
</evidence>
<dbReference type="Proteomes" id="UP001596422">
    <property type="component" value="Unassembled WGS sequence"/>
</dbReference>
<sequence>MRRLQLNWQLNELDRHSFLETARAISAQFAQKYYARIRHPIQDSRRLKLQPLHSNHQLGTTRMAESSSQGVVDLNCRVHGIHNLYIASGSVFPTVSWANPTFTLMALSYRLAEHLRTELKSSHISAESNTGMLSEHYQKARGSHHGQRLFTYWSVDPQYGGNHRVL</sequence>
<gene>
    <name evidence="7" type="ORF">ACFQDL_13370</name>
</gene>
<dbReference type="EMBL" id="JBHSWE010000001">
    <property type="protein sequence ID" value="MFC6670942.1"/>
    <property type="molecule type" value="Genomic_DNA"/>
</dbReference>
<keyword evidence="5" id="KW-0560">Oxidoreductase</keyword>
<dbReference type="InterPro" id="IPR036188">
    <property type="entry name" value="FAD/NAD-bd_sf"/>
</dbReference>
<evidence type="ECO:0000313" key="7">
    <source>
        <dbReference type="EMBL" id="MFC6670942.1"/>
    </source>
</evidence>
<keyword evidence="3" id="KW-0285">Flavoprotein</keyword>
<keyword evidence="4" id="KW-0274">FAD</keyword>
<dbReference type="PANTHER" id="PTHR42784:SF1">
    <property type="entry name" value="PYRANOSE 2-OXIDASE"/>
    <property type="match status" value="1"/>
</dbReference>
<name>A0ABW2A0G3_9GAMM</name>
<dbReference type="SUPFAM" id="SSF51905">
    <property type="entry name" value="FAD/NAD(P)-binding domain"/>
    <property type="match status" value="1"/>
</dbReference>
<comment type="similarity">
    <text evidence="2">Belongs to the GMC oxidoreductase family.</text>
</comment>
<evidence type="ECO:0000256" key="1">
    <source>
        <dbReference type="ARBA" id="ARBA00001974"/>
    </source>
</evidence>
<dbReference type="InterPro" id="IPR007867">
    <property type="entry name" value="GMC_OxRtase_C"/>
</dbReference>
<dbReference type="RefSeq" id="WP_379913068.1">
    <property type="nucleotide sequence ID" value="NZ_JBHSWE010000001.1"/>
</dbReference>
<proteinExistence type="inferred from homology"/>
<comment type="caution">
    <text evidence="7">The sequence shown here is derived from an EMBL/GenBank/DDBJ whole genome shotgun (WGS) entry which is preliminary data.</text>
</comment>
<comment type="cofactor">
    <cofactor evidence="1">
        <name>FAD</name>
        <dbReference type="ChEBI" id="CHEBI:57692"/>
    </cofactor>
</comment>
<dbReference type="InterPro" id="IPR051473">
    <property type="entry name" value="P2Ox-like"/>
</dbReference>
<evidence type="ECO:0000256" key="3">
    <source>
        <dbReference type="ARBA" id="ARBA00022630"/>
    </source>
</evidence>
<protein>
    <submittedName>
        <fullName evidence="7">GMC family oxidoreductase</fullName>
    </submittedName>
</protein>
<evidence type="ECO:0000256" key="5">
    <source>
        <dbReference type="ARBA" id="ARBA00023002"/>
    </source>
</evidence>
<accession>A0ABW2A0G3</accession>
<organism evidence="7 8">
    <name type="scientific">Marinobacterium aestuariivivens</name>
    <dbReference type="NCBI Taxonomy" id="1698799"/>
    <lineage>
        <taxon>Bacteria</taxon>
        <taxon>Pseudomonadati</taxon>
        <taxon>Pseudomonadota</taxon>
        <taxon>Gammaproteobacteria</taxon>
        <taxon>Oceanospirillales</taxon>
        <taxon>Oceanospirillaceae</taxon>
        <taxon>Marinobacterium</taxon>
    </lineage>
</organism>
<dbReference type="Pfam" id="PF05199">
    <property type="entry name" value="GMC_oxred_C"/>
    <property type="match status" value="1"/>
</dbReference>
<evidence type="ECO:0000259" key="6">
    <source>
        <dbReference type="Pfam" id="PF05199"/>
    </source>
</evidence>
<dbReference type="PANTHER" id="PTHR42784">
    <property type="entry name" value="PYRANOSE 2-OXIDASE"/>
    <property type="match status" value="1"/>
</dbReference>
<evidence type="ECO:0000313" key="8">
    <source>
        <dbReference type="Proteomes" id="UP001596422"/>
    </source>
</evidence>